<proteinExistence type="predicted"/>
<comment type="caution">
    <text evidence="3">The sequence shown here is derived from an EMBL/GenBank/DDBJ whole genome shotgun (WGS) entry which is preliminary data.</text>
</comment>
<evidence type="ECO:0000256" key="2">
    <source>
        <dbReference type="SAM" id="Phobius"/>
    </source>
</evidence>
<evidence type="ECO:0000313" key="4">
    <source>
        <dbReference type="Proteomes" id="UP000239772"/>
    </source>
</evidence>
<protein>
    <submittedName>
        <fullName evidence="3">Uncharacterized protein</fullName>
    </submittedName>
</protein>
<name>A0A2T1HW69_9HYPH</name>
<dbReference type="Proteomes" id="UP000239772">
    <property type="component" value="Unassembled WGS sequence"/>
</dbReference>
<sequence>MSTAPETSAAVEAASSEKPAQAPGRGRAARSAPAVQAKAEPLPLLDGMAAPEVRPEAKSDAKPAAQDVPQTVLAAQAALMRARARATAAAVTAPGGMRRHWPVAAAVLVAVGLGALGGALVTARLERRAVAAAHREAEQARSVMAMMQWKGTGASAASARDQQKLSADLRALRASVDVVRASVERTAGSDEVRALEKKVAGLRDTLDKARAETAAQVEKAKADSAAAMGQLGAQIARLEQAEREPAARIAAMAEKLDRLERQTGPVTTASFTPAPAPAPTPAVAAVVPPPPPPSQVAAVATVAPSQPAEAKAGARPEGVKGWAIRGVFNGVALLEGPNGTYEVARGDVLPGIGRIDSIERQGKSWVVVTSRGVVGG</sequence>
<evidence type="ECO:0000313" key="3">
    <source>
        <dbReference type="EMBL" id="PSC05901.1"/>
    </source>
</evidence>
<feature type="transmembrane region" description="Helical" evidence="2">
    <location>
        <begin position="101"/>
        <end position="121"/>
    </location>
</feature>
<dbReference type="AlphaFoldDB" id="A0A2T1HW69"/>
<dbReference type="EMBL" id="PVZS01000005">
    <property type="protein sequence ID" value="PSC05901.1"/>
    <property type="molecule type" value="Genomic_DNA"/>
</dbReference>
<feature type="compositionally biased region" description="Low complexity" evidence="1">
    <location>
        <begin position="1"/>
        <end position="34"/>
    </location>
</feature>
<feature type="region of interest" description="Disordered" evidence="1">
    <location>
        <begin position="1"/>
        <end position="68"/>
    </location>
</feature>
<keyword evidence="2" id="KW-0812">Transmembrane</keyword>
<dbReference type="RefSeq" id="WP_106335740.1">
    <property type="nucleotide sequence ID" value="NZ_PVZS01000005.1"/>
</dbReference>
<dbReference type="OrthoDB" id="7926359at2"/>
<keyword evidence="2" id="KW-1133">Transmembrane helix</keyword>
<organism evidence="3 4">
    <name type="scientific">Alsobacter soli</name>
    <dbReference type="NCBI Taxonomy" id="2109933"/>
    <lineage>
        <taxon>Bacteria</taxon>
        <taxon>Pseudomonadati</taxon>
        <taxon>Pseudomonadota</taxon>
        <taxon>Alphaproteobacteria</taxon>
        <taxon>Hyphomicrobiales</taxon>
        <taxon>Alsobacteraceae</taxon>
        <taxon>Alsobacter</taxon>
    </lineage>
</organism>
<accession>A0A2T1HW69</accession>
<keyword evidence="4" id="KW-1185">Reference proteome</keyword>
<evidence type="ECO:0000256" key="1">
    <source>
        <dbReference type="SAM" id="MobiDB-lite"/>
    </source>
</evidence>
<reference evidence="4" key="1">
    <citation type="submission" date="2018-03" db="EMBL/GenBank/DDBJ databases">
        <authorList>
            <person name="Sun L."/>
            <person name="Liu H."/>
            <person name="Chen W."/>
            <person name="Huang K."/>
            <person name="Liu W."/>
            <person name="Gao X."/>
        </authorList>
    </citation>
    <scope>NUCLEOTIDE SEQUENCE [LARGE SCALE GENOMIC DNA]</scope>
    <source>
        <strain evidence="4">SH9</strain>
    </source>
</reference>
<gene>
    <name evidence="3" type="ORF">SLNSH_05840</name>
</gene>
<keyword evidence="2" id="KW-0472">Membrane</keyword>